<dbReference type="OrthoDB" id="4505903at2"/>
<accession>A0A1K2HCK9</accession>
<dbReference type="PIRSF" id="PIRSF000337">
    <property type="entry name" value="NTA_MOA"/>
    <property type="match status" value="1"/>
</dbReference>
<dbReference type="Proteomes" id="UP000186513">
    <property type="component" value="Unassembled WGS sequence"/>
</dbReference>
<dbReference type="RefSeq" id="WP_072427813.1">
    <property type="nucleotide sequence ID" value="NZ_FPKR01000004.1"/>
</dbReference>
<sequence>MSQRKLRLGAFLMQYGHHVAAWRHPDAPADAGQDFAHYRRLAQTAERGLFDAIFFADGLAVRGENEVAARTAHADHFEPITLLSALSAVTERIGLIATVSTTYNEPFNLARKFASLDHLSGGRAGWNLVTSASEAEAQNFNLDAQLPHALRYQRAREYVEVVRKLWDSWEDDAFVRDKASGQYFDPAKVHVAQHRGSHFQVRGPLNVARPPQGYPVLVQAGASDDGRELAAATAEVIFTAWQERDDAQAFYQDIKTRAAAYGRRAEEILIMPGVFPVIGRTEEEAAEKYAAIQALIHPSVGLGLLSGLIGADLSGYDIDGPLPELPETNGNKSRQALMYDIARREKLTIRQLYERVAGARGHRTILGTPTSIADQLEDWFVHGAADGFNIMGPVLPGGLEEFVTLVIPELQRRGLFRTEYEGRTLRENLGLARPANQHLAARQHDLQTA</sequence>
<evidence type="ECO:0000256" key="4">
    <source>
        <dbReference type="ARBA" id="ARBA00023033"/>
    </source>
</evidence>
<dbReference type="Gene3D" id="3.20.20.30">
    <property type="entry name" value="Luciferase-like domain"/>
    <property type="match status" value="1"/>
</dbReference>
<organism evidence="8 9">
    <name type="scientific">Chitinimonas taiwanensis DSM 18899</name>
    <dbReference type="NCBI Taxonomy" id="1121279"/>
    <lineage>
        <taxon>Bacteria</taxon>
        <taxon>Pseudomonadati</taxon>
        <taxon>Pseudomonadota</taxon>
        <taxon>Betaproteobacteria</taxon>
        <taxon>Neisseriales</taxon>
        <taxon>Chitinibacteraceae</taxon>
        <taxon>Chitinimonas</taxon>
    </lineage>
</organism>
<dbReference type="SUPFAM" id="SSF51679">
    <property type="entry name" value="Bacterial luciferase-like"/>
    <property type="match status" value="1"/>
</dbReference>
<dbReference type="CDD" id="cd01095">
    <property type="entry name" value="Nitrilotriacetate_monoxgenase"/>
    <property type="match status" value="1"/>
</dbReference>
<feature type="binding site" evidence="6">
    <location>
        <position position="148"/>
    </location>
    <ligand>
        <name>FMN</name>
        <dbReference type="ChEBI" id="CHEBI:58210"/>
    </ligand>
</feature>
<dbReference type="InterPro" id="IPR051260">
    <property type="entry name" value="Diverse_substr_monoxygenases"/>
</dbReference>
<dbReference type="Pfam" id="PF00296">
    <property type="entry name" value="Bac_luciferase"/>
    <property type="match status" value="1"/>
</dbReference>
<feature type="binding site" evidence="6">
    <location>
        <position position="57"/>
    </location>
    <ligand>
        <name>FMN</name>
        <dbReference type="ChEBI" id="CHEBI:58210"/>
    </ligand>
</feature>
<evidence type="ECO:0000256" key="6">
    <source>
        <dbReference type="PIRSR" id="PIRSR000337-1"/>
    </source>
</evidence>
<keyword evidence="9" id="KW-1185">Reference proteome</keyword>
<comment type="similarity">
    <text evidence="5">Belongs to the NtaA/SnaA/DszA monooxygenase family.</text>
</comment>
<gene>
    <name evidence="8" type="ORF">SAMN02745887_01285</name>
</gene>
<feature type="binding site" evidence="6">
    <location>
        <position position="152"/>
    </location>
    <ligand>
        <name>FMN</name>
        <dbReference type="ChEBI" id="CHEBI:58210"/>
    </ligand>
</feature>
<evidence type="ECO:0000256" key="2">
    <source>
        <dbReference type="ARBA" id="ARBA00022643"/>
    </source>
</evidence>
<dbReference type="GO" id="GO:0016705">
    <property type="term" value="F:oxidoreductase activity, acting on paired donors, with incorporation or reduction of molecular oxygen"/>
    <property type="evidence" value="ECO:0007669"/>
    <property type="project" value="InterPro"/>
</dbReference>
<dbReference type="NCBIfam" id="TIGR03860">
    <property type="entry name" value="FMN_nitrolo"/>
    <property type="match status" value="1"/>
</dbReference>
<name>A0A1K2HCK9_9NEIS</name>
<feature type="domain" description="Luciferase-like" evidence="7">
    <location>
        <begin position="19"/>
        <end position="380"/>
    </location>
</feature>
<reference evidence="8 9" key="1">
    <citation type="submission" date="2016-11" db="EMBL/GenBank/DDBJ databases">
        <authorList>
            <person name="Jaros S."/>
            <person name="Januszkiewicz K."/>
            <person name="Wedrychowicz H."/>
        </authorList>
    </citation>
    <scope>NUCLEOTIDE SEQUENCE [LARGE SCALE GENOMIC DNA]</scope>
    <source>
        <strain evidence="8 9">DSM 18899</strain>
    </source>
</reference>
<evidence type="ECO:0000313" key="9">
    <source>
        <dbReference type="Proteomes" id="UP000186513"/>
    </source>
</evidence>
<feature type="binding site" evidence="6">
    <location>
        <position position="98"/>
    </location>
    <ligand>
        <name>FMN</name>
        <dbReference type="ChEBI" id="CHEBI:58210"/>
    </ligand>
</feature>
<keyword evidence="2 6" id="KW-0288">FMN</keyword>
<dbReference type="InterPro" id="IPR011251">
    <property type="entry name" value="Luciferase-like_dom"/>
</dbReference>
<evidence type="ECO:0000256" key="5">
    <source>
        <dbReference type="ARBA" id="ARBA00033748"/>
    </source>
</evidence>
<evidence type="ECO:0000256" key="3">
    <source>
        <dbReference type="ARBA" id="ARBA00023002"/>
    </source>
</evidence>
<dbReference type="GO" id="GO:0004497">
    <property type="term" value="F:monooxygenase activity"/>
    <property type="evidence" value="ECO:0007669"/>
    <property type="project" value="UniProtKB-KW"/>
</dbReference>
<keyword evidence="3" id="KW-0560">Oxidoreductase</keyword>
<feature type="binding site" evidence="6">
    <location>
        <position position="223"/>
    </location>
    <ligand>
        <name>FMN</name>
        <dbReference type="ChEBI" id="CHEBI:58210"/>
    </ligand>
</feature>
<dbReference type="InterPro" id="IPR036661">
    <property type="entry name" value="Luciferase-like_sf"/>
</dbReference>
<dbReference type="EMBL" id="FPKR01000004">
    <property type="protein sequence ID" value="SFZ74524.1"/>
    <property type="molecule type" value="Genomic_DNA"/>
</dbReference>
<proteinExistence type="inferred from homology"/>
<keyword evidence="1 6" id="KW-0285">Flavoprotein</keyword>
<evidence type="ECO:0000259" key="7">
    <source>
        <dbReference type="Pfam" id="PF00296"/>
    </source>
</evidence>
<dbReference type="AlphaFoldDB" id="A0A1K2HCK9"/>
<keyword evidence="4 8" id="KW-0503">Monooxygenase</keyword>
<evidence type="ECO:0000256" key="1">
    <source>
        <dbReference type="ARBA" id="ARBA00022630"/>
    </source>
</evidence>
<evidence type="ECO:0000313" key="8">
    <source>
        <dbReference type="EMBL" id="SFZ74524.1"/>
    </source>
</evidence>
<dbReference type="PANTHER" id="PTHR30011">
    <property type="entry name" value="ALKANESULFONATE MONOOXYGENASE-RELATED"/>
    <property type="match status" value="1"/>
</dbReference>
<protein>
    <submittedName>
        <fullName evidence="8">FMN-dependent oxidoreductase, nitrilotriacetate monooxygenase family</fullName>
    </submittedName>
</protein>
<dbReference type="InterPro" id="IPR016215">
    <property type="entry name" value="NTA_MOA"/>
</dbReference>
<dbReference type="STRING" id="1121279.SAMN02745887_01285"/>
<dbReference type="PANTHER" id="PTHR30011:SF16">
    <property type="entry name" value="C2H2 FINGER DOMAIN TRANSCRIPTION FACTOR (EUROFUNG)-RELATED"/>
    <property type="match status" value="1"/>
</dbReference>